<dbReference type="Pfam" id="PF08284">
    <property type="entry name" value="RVP_2"/>
    <property type="match status" value="1"/>
</dbReference>
<sequence length="436" mass="48285">MATLYFDINHTPEELRIRLAQLSMVGVAQHWFTVISQLKESISWTDFQLELLQHFNGLEIHNPYEQLATIQQGDSIHDYLDDFEYLLSLVPRLSESQAIGDVENMLRPSSLSGNMSQSRFQCLNRSGPFIADGLPPLGQPEPKHTQSNRLTDKPFSSHSDVFRSVPPSKSMSQSSSSTSVFQRDRGVCSLSRSKWEDRRKKGLCFWCGLQFGPAHKCPEGKLRVLLLGDDEYEAEEGEQLLLEMKDPPDPGKDPATGTCLALEFAGLVDATGGVPTLRFDGALHGISINMLVDSGATHNFVSRRLVVALGIPSINFSGICIKLGDGHSVLVTERCFRLPINLGSCTFLVDALVFDTGSLDLILGMSWLQSLGEVVHDWQHSWMKFSYKGKSVLLQGILHNQSTKAALNQWLSLDDILSPTLTALLAPSASFLFFSD</sequence>
<dbReference type="Gene3D" id="2.40.70.10">
    <property type="entry name" value="Acid Proteases"/>
    <property type="match status" value="1"/>
</dbReference>
<comment type="caution">
    <text evidence="3">The sequence shown here is derived from an EMBL/GenBank/DDBJ whole genome shotgun (WGS) entry which is preliminary data.</text>
</comment>
<dbReference type="InterPro" id="IPR032567">
    <property type="entry name" value="RTL1-rel"/>
</dbReference>
<proteinExistence type="predicted"/>
<feature type="region of interest" description="Disordered" evidence="1">
    <location>
        <begin position="133"/>
        <end position="178"/>
    </location>
</feature>
<dbReference type="Proteomes" id="UP000326396">
    <property type="component" value="Linkage Group LG7"/>
</dbReference>
<dbReference type="CDD" id="cd00303">
    <property type="entry name" value="retropepsin_like"/>
    <property type="match status" value="1"/>
</dbReference>
<dbReference type="OrthoDB" id="1432211at2759"/>
<dbReference type="EMBL" id="SZYD01000017">
    <property type="protein sequence ID" value="KAD3069091.1"/>
    <property type="molecule type" value="Genomic_DNA"/>
</dbReference>
<feature type="domain" description="Retrotransposon gag" evidence="2">
    <location>
        <begin position="19"/>
        <end position="99"/>
    </location>
</feature>
<dbReference type="AlphaFoldDB" id="A0A5N6M5T0"/>
<dbReference type="InterPro" id="IPR005162">
    <property type="entry name" value="Retrotrans_gag_dom"/>
</dbReference>
<dbReference type="InterPro" id="IPR021109">
    <property type="entry name" value="Peptidase_aspartic_dom_sf"/>
</dbReference>
<name>A0A5N6M5T0_9ASTR</name>
<evidence type="ECO:0000259" key="2">
    <source>
        <dbReference type="Pfam" id="PF03732"/>
    </source>
</evidence>
<keyword evidence="4" id="KW-1185">Reference proteome</keyword>
<dbReference type="PANTHER" id="PTHR15503">
    <property type="entry name" value="LDOC1 RELATED"/>
    <property type="match status" value="1"/>
</dbReference>
<feature type="compositionally biased region" description="Polar residues" evidence="1">
    <location>
        <begin position="145"/>
        <end position="159"/>
    </location>
</feature>
<dbReference type="PANTHER" id="PTHR15503:SF22">
    <property type="entry name" value="TRANSPOSON TY3-I GAG POLYPROTEIN"/>
    <property type="match status" value="1"/>
</dbReference>
<evidence type="ECO:0000256" key="1">
    <source>
        <dbReference type="SAM" id="MobiDB-lite"/>
    </source>
</evidence>
<evidence type="ECO:0000313" key="3">
    <source>
        <dbReference type="EMBL" id="KAD3069091.1"/>
    </source>
</evidence>
<organism evidence="3 4">
    <name type="scientific">Mikania micrantha</name>
    <name type="common">bitter vine</name>
    <dbReference type="NCBI Taxonomy" id="192012"/>
    <lineage>
        <taxon>Eukaryota</taxon>
        <taxon>Viridiplantae</taxon>
        <taxon>Streptophyta</taxon>
        <taxon>Embryophyta</taxon>
        <taxon>Tracheophyta</taxon>
        <taxon>Spermatophyta</taxon>
        <taxon>Magnoliopsida</taxon>
        <taxon>eudicotyledons</taxon>
        <taxon>Gunneridae</taxon>
        <taxon>Pentapetalae</taxon>
        <taxon>asterids</taxon>
        <taxon>campanulids</taxon>
        <taxon>Asterales</taxon>
        <taxon>Asteraceae</taxon>
        <taxon>Asteroideae</taxon>
        <taxon>Heliantheae alliance</taxon>
        <taxon>Eupatorieae</taxon>
        <taxon>Mikania</taxon>
    </lineage>
</organism>
<accession>A0A5N6M5T0</accession>
<feature type="compositionally biased region" description="Low complexity" evidence="1">
    <location>
        <begin position="164"/>
        <end position="178"/>
    </location>
</feature>
<dbReference type="Pfam" id="PF03732">
    <property type="entry name" value="Retrotrans_gag"/>
    <property type="match status" value="1"/>
</dbReference>
<evidence type="ECO:0000313" key="4">
    <source>
        <dbReference type="Proteomes" id="UP000326396"/>
    </source>
</evidence>
<reference evidence="3 4" key="1">
    <citation type="submission" date="2019-05" db="EMBL/GenBank/DDBJ databases">
        <title>Mikania micrantha, genome provides insights into the molecular mechanism of rapid growth.</title>
        <authorList>
            <person name="Liu B."/>
        </authorList>
    </citation>
    <scope>NUCLEOTIDE SEQUENCE [LARGE SCALE GENOMIC DNA]</scope>
    <source>
        <strain evidence="3">NLD-2019</strain>
        <tissue evidence="3">Leaf</tissue>
    </source>
</reference>
<dbReference type="SUPFAM" id="SSF50630">
    <property type="entry name" value="Acid proteases"/>
    <property type="match status" value="1"/>
</dbReference>
<protein>
    <recommendedName>
        <fullName evidence="2">Retrotransposon gag domain-containing protein</fullName>
    </recommendedName>
</protein>
<gene>
    <name evidence="3" type="ORF">E3N88_36971</name>
</gene>